<dbReference type="KEGG" id="jre:108994686"/>
<keyword evidence="2" id="KW-1185">Reference proteome</keyword>
<evidence type="ECO:0000313" key="2">
    <source>
        <dbReference type="Proteomes" id="UP000235220"/>
    </source>
</evidence>
<evidence type="ECO:0000256" key="1">
    <source>
        <dbReference type="SAM" id="MobiDB-lite"/>
    </source>
</evidence>
<reference evidence="3" key="1">
    <citation type="submission" date="2025-08" db="UniProtKB">
        <authorList>
            <consortium name="RefSeq"/>
        </authorList>
    </citation>
    <scope>IDENTIFICATION</scope>
    <source>
        <tissue evidence="3">Leaves</tissue>
    </source>
</reference>
<protein>
    <submittedName>
        <fullName evidence="3">VQ motif-containing protein 8, chloroplastic-like</fullName>
    </submittedName>
</protein>
<organism evidence="2 3">
    <name type="scientific">Juglans regia</name>
    <name type="common">English walnut</name>
    <dbReference type="NCBI Taxonomy" id="51240"/>
    <lineage>
        <taxon>Eukaryota</taxon>
        <taxon>Viridiplantae</taxon>
        <taxon>Streptophyta</taxon>
        <taxon>Embryophyta</taxon>
        <taxon>Tracheophyta</taxon>
        <taxon>Spermatophyta</taxon>
        <taxon>Magnoliopsida</taxon>
        <taxon>eudicotyledons</taxon>
        <taxon>Gunneridae</taxon>
        <taxon>Pentapetalae</taxon>
        <taxon>rosids</taxon>
        <taxon>fabids</taxon>
        <taxon>Fagales</taxon>
        <taxon>Juglandaceae</taxon>
        <taxon>Juglans</taxon>
    </lineage>
</organism>
<dbReference type="Gramene" id="Jr06_09980_p1">
    <property type="protein sequence ID" value="cds.Jr06_09980_p1"/>
    <property type="gene ID" value="Jr06_09980"/>
</dbReference>
<dbReference type="PANTHER" id="PTHR33143">
    <property type="entry name" value="F16F4.1 PROTEIN-RELATED"/>
    <property type="match status" value="1"/>
</dbReference>
<dbReference type="InterPro" id="IPR008889">
    <property type="entry name" value="VQ"/>
</dbReference>
<dbReference type="OrthoDB" id="1917757at2759"/>
<dbReference type="GO" id="GO:0005634">
    <property type="term" value="C:nucleus"/>
    <property type="evidence" value="ECO:0000318"/>
    <property type="project" value="GO_Central"/>
</dbReference>
<feature type="compositionally biased region" description="Basic and acidic residues" evidence="1">
    <location>
        <begin position="8"/>
        <end position="22"/>
    </location>
</feature>
<dbReference type="Pfam" id="PF05678">
    <property type="entry name" value="VQ"/>
    <property type="match status" value="1"/>
</dbReference>
<dbReference type="InterPro" id="IPR039607">
    <property type="entry name" value="VQ_8/17/18/20/21/25"/>
</dbReference>
<dbReference type="STRING" id="51240.A0A2I4F1M4"/>
<dbReference type="GeneID" id="108994686"/>
<dbReference type="Proteomes" id="UP000235220">
    <property type="component" value="Chromosome 6"/>
</dbReference>
<evidence type="ECO:0000313" key="3">
    <source>
        <dbReference type="RefSeq" id="XP_018825542.1"/>
    </source>
</evidence>
<dbReference type="PANTHER" id="PTHR33143:SF76">
    <property type="entry name" value="VQ MOTIF-CONTAINING PROTEIN 8, CHLOROPLASTIC"/>
    <property type="match status" value="1"/>
</dbReference>
<proteinExistence type="predicted"/>
<name>A0A2I4F1M4_JUGRE</name>
<accession>A0A2I4F1M4</accession>
<dbReference type="AlphaFoldDB" id="A0A2I4F1M4"/>
<dbReference type="RefSeq" id="XP_018825542.1">
    <property type="nucleotide sequence ID" value="XM_018969997.2"/>
</dbReference>
<gene>
    <name evidence="3" type="primary">LOC108994686</name>
</gene>
<feature type="region of interest" description="Disordered" evidence="1">
    <location>
        <begin position="1"/>
        <end position="48"/>
    </location>
</feature>
<sequence>MSPAKFNGDLHHEDSRKGEINDPRSSPLKINNGSHFIHKSTSSTMSSMSIGSSVSGVASAARQQEQQPVIIYTHSPKIIHTQARDFMALVQKLTGVSSSQSGDNISKNKTTSALLDMEGNECNLMPVSGQDDSESTTSALANENFGGGADLKSSSSSINDMSPIQNLTNQYSANTPLFTPNTTSFVCSPRPVFREPDSAYVLPNMGNSMSPSVFEFMKGLSEY</sequence>